<sequence>MSDPNLRDFYGRVARIEQAHSAGMGFEAEGALGRSHYRRPDRSRRGFVKPLLLVLLCGFGMKATIHYKVGAASYDARVTALKAGEGFDLLGAALMQADPVTVFLSAQIARGVAALERQAGA</sequence>
<keyword evidence="2" id="KW-1185">Reference proteome</keyword>
<dbReference type="AlphaFoldDB" id="A0A8X8H2V7"/>
<organism evidence="1 2">
    <name type="scientific">Fertoeibacter niger</name>
    <dbReference type="NCBI Taxonomy" id="2656921"/>
    <lineage>
        <taxon>Bacteria</taxon>
        <taxon>Pseudomonadati</taxon>
        <taxon>Pseudomonadota</taxon>
        <taxon>Alphaproteobacteria</taxon>
        <taxon>Rhodobacterales</taxon>
        <taxon>Paracoccaceae</taxon>
        <taxon>Fertoeibacter</taxon>
    </lineage>
</organism>
<gene>
    <name evidence="1" type="ORF">GEU84_017210</name>
</gene>
<comment type="caution">
    <text evidence="1">The sequence shown here is derived from an EMBL/GenBank/DDBJ whole genome shotgun (WGS) entry which is preliminary data.</text>
</comment>
<dbReference type="Proteomes" id="UP000484076">
    <property type="component" value="Unassembled WGS sequence"/>
</dbReference>
<evidence type="ECO:0000313" key="2">
    <source>
        <dbReference type="Proteomes" id="UP000484076"/>
    </source>
</evidence>
<reference evidence="1" key="1">
    <citation type="submission" date="2020-05" db="EMBL/GenBank/DDBJ databases">
        <title>Fertoebacter nigrum gen. nov., sp. nov., a new member of the family Rhodobacteraceae.</title>
        <authorList>
            <person name="Szuroczki S."/>
            <person name="Abbaszade G."/>
            <person name="Buni D."/>
            <person name="Schumann P."/>
            <person name="Toth E."/>
        </authorList>
    </citation>
    <scope>NUCLEOTIDE SEQUENCE</scope>
    <source>
        <strain evidence="1">RG-N-1a</strain>
    </source>
</reference>
<protein>
    <submittedName>
        <fullName evidence="1">Uncharacterized protein</fullName>
    </submittedName>
</protein>
<proteinExistence type="predicted"/>
<evidence type="ECO:0000313" key="1">
    <source>
        <dbReference type="EMBL" id="NUB46135.1"/>
    </source>
</evidence>
<dbReference type="EMBL" id="WHUT02000012">
    <property type="protein sequence ID" value="NUB46135.1"/>
    <property type="molecule type" value="Genomic_DNA"/>
</dbReference>
<accession>A0A8X8H2V7</accession>
<name>A0A8X8H2V7_9RHOB</name>
<dbReference type="RefSeq" id="WP_152828307.1">
    <property type="nucleotide sequence ID" value="NZ_WHUT02000012.1"/>
</dbReference>